<protein>
    <submittedName>
        <fullName evidence="3">Uncharacterized protein</fullName>
    </submittedName>
</protein>
<dbReference type="InParanoid" id="A0A168KP75"/>
<evidence type="ECO:0000313" key="3">
    <source>
        <dbReference type="EMBL" id="SAL95101.1"/>
    </source>
</evidence>
<reference evidence="3" key="1">
    <citation type="submission" date="2016-04" db="EMBL/GenBank/DDBJ databases">
        <authorList>
            <person name="Evans L.H."/>
            <person name="Alamgir A."/>
            <person name="Owens N."/>
            <person name="Weber N.D."/>
            <person name="Virtaneva K."/>
            <person name="Barbian K."/>
            <person name="Babar A."/>
            <person name="Rosenke K."/>
        </authorList>
    </citation>
    <scope>NUCLEOTIDE SEQUENCE [LARGE SCALE GENOMIC DNA]</scope>
    <source>
        <strain evidence="3">CBS 101.48</strain>
    </source>
</reference>
<feature type="compositionally biased region" description="Low complexity" evidence="1">
    <location>
        <begin position="219"/>
        <end position="245"/>
    </location>
</feature>
<feature type="signal peptide" evidence="2">
    <location>
        <begin position="1"/>
        <end position="21"/>
    </location>
</feature>
<feature type="chain" id="PRO_5007898470" evidence="2">
    <location>
        <begin position="22"/>
        <end position="797"/>
    </location>
</feature>
<dbReference type="EMBL" id="LT550139">
    <property type="protein sequence ID" value="SAL95101.1"/>
    <property type="molecule type" value="Genomic_DNA"/>
</dbReference>
<evidence type="ECO:0000256" key="1">
    <source>
        <dbReference type="SAM" id="MobiDB-lite"/>
    </source>
</evidence>
<feature type="region of interest" description="Disordered" evidence="1">
    <location>
        <begin position="536"/>
        <end position="558"/>
    </location>
</feature>
<keyword evidence="2" id="KW-0732">Signal</keyword>
<dbReference type="AlphaFoldDB" id="A0A168KP75"/>
<accession>A0A168KP75</accession>
<proteinExistence type="predicted"/>
<feature type="compositionally biased region" description="Basic and acidic residues" evidence="1">
    <location>
        <begin position="536"/>
        <end position="552"/>
    </location>
</feature>
<feature type="region of interest" description="Disordered" evidence="1">
    <location>
        <begin position="219"/>
        <end position="254"/>
    </location>
</feature>
<feature type="region of interest" description="Disordered" evidence="1">
    <location>
        <begin position="777"/>
        <end position="797"/>
    </location>
</feature>
<evidence type="ECO:0000313" key="4">
    <source>
        <dbReference type="Proteomes" id="UP000078561"/>
    </source>
</evidence>
<sequence length="797" mass="91230">MATHLFTLILYFVAIIAVGFCFTDNASLPSSSLPQQQEQDSLSLVISSRLAAIPVPSSLTGLSLNNDKSNDRLIAKDHNPLALIGKSTSRVCGNARGEKRTAACSLLLSDRPWRTWKQQLSQVFSTNKRRISTIAHNWFVKNAVNGAMDTLETVQWKVHDWHHSPSLEWYLLKSQWTSFAYQCMDKYLDPELNDRIHNWINNISLNRFSIDSGLSSSTTSTTSTASTASTATSSTSSTSSTSTSSNKIDSDATTLGSNEGVVRYHGHRTKHVNLNHNDLEPDNEGCYHDVFGTTLCVGQQSELDGDELKDRMDALFKSMSYEDRTHTLRFQHRFLQWATKASTLTSRAVDQAQSIWLQYSQEAYQFLDDAFDLAPSCTNNHPTNPARPSIASASEMTSHHVVFPFSVSPHDKSLESSTSSLGQVLSRARSPPPCALLPRSLLSLKPAKQEQWTACSHSDPNYKRNDDGTTVPRAIRAARSKHCRTLLSQPLDPYNQQQYHYLLAQLEKKMTKRLVRMEKEALQEYYRAMASAPHDWKTNFDRHPQQQHDQQEQRPGYATQQTYQQLRLYTTLSFRKLYMKSTEQLVDASRRYDALAMEQVIDVRKEWRWVERQRRSNHHYQQYRQYRQEQQQQQSFNRNTDVNYSARCQQWWRRNETWRLVRLVSSGVKQLGYWYNKDYAITMRDDGHTLLSSIASFFPPSHENPPRPPTDTRAAVYIGQTADNTLQTHRQLLRQHWGATFEKMDQRSRSMWVSAMDEKPGRLQILPSSLSLDTTTDPFGTAGQLSPSSFRSALQLD</sequence>
<name>A0A168KP75_ABSGL</name>
<dbReference type="Proteomes" id="UP000078561">
    <property type="component" value="Unassembled WGS sequence"/>
</dbReference>
<dbReference type="OrthoDB" id="2289405at2759"/>
<organism evidence="3">
    <name type="scientific">Absidia glauca</name>
    <name type="common">Pin mould</name>
    <dbReference type="NCBI Taxonomy" id="4829"/>
    <lineage>
        <taxon>Eukaryota</taxon>
        <taxon>Fungi</taxon>
        <taxon>Fungi incertae sedis</taxon>
        <taxon>Mucoromycota</taxon>
        <taxon>Mucoromycotina</taxon>
        <taxon>Mucoromycetes</taxon>
        <taxon>Mucorales</taxon>
        <taxon>Cunninghamellaceae</taxon>
        <taxon>Absidia</taxon>
    </lineage>
</organism>
<keyword evidence="4" id="KW-1185">Reference proteome</keyword>
<evidence type="ECO:0000256" key="2">
    <source>
        <dbReference type="SAM" id="SignalP"/>
    </source>
</evidence>
<gene>
    <name evidence="3" type="primary">ABSGL_00400.1 scaffold 496</name>
</gene>